<dbReference type="PANTHER" id="PTHR42040:SF1">
    <property type="entry name" value="INNER KINETOCHORE SUBUNIT FTA4"/>
    <property type="match status" value="1"/>
</dbReference>
<dbReference type="AlphaFoldDB" id="A0A8K0SP95"/>
<feature type="coiled-coil region" evidence="1">
    <location>
        <begin position="140"/>
        <end position="167"/>
    </location>
</feature>
<dbReference type="PANTHER" id="PTHR42040">
    <property type="entry name" value="INNER KINETOCHORE SUBUNIT FTA4"/>
    <property type="match status" value="1"/>
</dbReference>
<organism evidence="2 3">
    <name type="scientific">Stachybotrys elegans</name>
    <dbReference type="NCBI Taxonomy" id="80388"/>
    <lineage>
        <taxon>Eukaryota</taxon>
        <taxon>Fungi</taxon>
        <taxon>Dikarya</taxon>
        <taxon>Ascomycota</taxon>
        <taxon>Pezizomycotina</taxon>
        <taxon>Sordariomycetes</taxon>
        <taxon>Hypocreomycetidae</taxon>
        <taxon>Hypocreales</taxon>
        <taxon>Stachybotryaceae</taxon>
        <taxon>Stachybotrys</taxon>
    </lineage>
</organism>
<name>A0A8K0SP95_9HYPO</name>
<evidence type="ECO:0000256" key="1">
    <source>
        <dbReference type="SAM" id="Coils"/>
    </source>
</evidence>
<dbReference type="EMBL" id="JAGPNK010000009">
    <property type="protein sequence ID" value="KAH7313859.1"/>
    <property type="molecule type" value="Genomic_DNA"/>
</dbReference>
<evidence type="ECO:0000313" key="2">
    <source>
        <dbReference type="EMBL" id="KAH7313859.1"/>
    </source>
</evidence>
<accession>A0A8K0SP95</accession>
<keyword evidence="3" id="KW-1185">Reference proteome</keyword>
<gene>
    <name evidence="2" type="ORF">B0I35DRAFT_279522</name>
</gene>
<evidence type="ECO:0000313" key="3">
    <source>
        <dbReference type="Proteomes" id="UP000813444"/>
    </source>
</evidence>
<comment type="caution">
    <text evidence="2">The sequence shown here is derived from an EMBL/GenBank/DDBJ whole genome shotgun (WGS) entry which is preliminary data.</text>
</comment>
<reference evidence="2" key="1">
    <citation type="journal article" date="2021" name="Nat. Commun.">
        <title>Genetic determinants of endophytism in the Arabidopsis root mycobiome.</title>
        <authorList>
            <person name="Mesny F."/>
            <person name="Miyauchi S."/>
            <person name="Thiergart T."/>
            <person name="Pickel B."/>
            <person name="Atanasova L."/>
            <person name="Karlsson M."/>
            <person name="Huettel B."/>
            <person name="Barry K.W."/>
            <person name="Haridas S."/>
            <person name="Chen C."/>
            <person name="Bauer D."/>
            <person name="Andreopoulos W."/>
            <person name="Pangilinan J."/>
            <person name="LaButti K."/>
            <person name="Riley R."/>
            <person name="Lipzen A."/>
            <person name="Clum A."/>
            <person name="Drula E."/>
            <person name="Henrissat B."/>
            <person name="Kohler A."/>
            <person name="Grigoriev I.V."/>
            <person name="Martin F.M."/>
            <person name="Hacquard S."/>
        </authorList>
    </citation>
    <scope>NUCLEOTIDE SEQUENCE</scope>
    <source>
        <strain evidence="2">MPI-CAGE-CH-0235</strain>
    </source>
</reference>
<protein>
    <submittedName>
        <fullName evidence="2">Kinetochore Sim4 complex subunit Fta4</fullName>
    </submittedName>
</protein>
<proteinExistence type="predicted"/>
<dbReference type="OrthoDB" id="21214at2759"/>
<dbReference type="Proteomes" id="UP000813444">
    <property type="component" value="Unassembled WGS sequence"/>
</dbReference>
<keyword evidence="1" id="KW-0175">Coiled coil</keyword>
<dbReference type="GO" id="GO:0031511">
    <property type="term" value="C:Mis6-Sim4 complex"/>
    <property type="evidence" value="ECO:0007669"/>
    <property type="project" value="InterPro"/>
</dbReference>
<dbReference type="InterPro" id="IPR025207">
    <property type="entry name" value="Sim4_Fta4"/>
</dbReference>
<dbReference type="Pfam" id="PF13093">
    <property type="entry name" value="FTA4"/>
    <property type="match status" value="1"/>
</dbReference>
<sequence>MASETDSAPTVTALKVSFLSTQANLLSQPVAPSRAWHAANDASDRRIPRRELDFNLDSLNQAIAQHCRRVYAPQAARHVAEQINALYLAHAERRVGDDEHAVDGISRELDFVESKTIDALPREWPLDKDVTALPAEAKRYTESVDRLRELNEQRDQLKLRVERLRRIKAAVDPLQATDDGAGVQENLLTREGPVETELERMRILLARVAGRVGKLPPPAPSGTQDIDVEALVKARKRTVDEFLADSTMFKS</sequence>